<comment type="caution">
    <text evidence="6">The sequence shown here is derived from an EMBL/GenBank/DDBJ whole genome shotgun (WGS) entry which is preliminary data.</text>
</comment>
<sequence length="224" mass="25505">MTSYFCGIGIDRCQMACYIGLSINYDITVVAFLAAADAGLFDEWQDQTQILTPEQFSNSFCNSIDSCESSLPIAMEKWKLFFEKLMSITPVSDGSSVVDTLLHYLWDAHEASIGSAVHKYESRLNFLSDPEKQFNQDWATAINFIGDTRFRTDYETISSFLPHLPHRILRNGDRCPLITDFTAKQNMICQMLKWLNNLNTLSEQGRLRETESFITGGLIPNRDL</sequence>
<evidence type="ECO:0000313" key="6">
    <source>
        <dbReference type="EMBL" id="KAJ1153458.1"/>
    </source>
</evidence>
<evidence type="ECO:0000256" key="1">
    <source>
        <dbReference type="ARBA" id="ARBA00004613"/>
    </source>
</evidence>
<dbReference type="Pfam" id="PF05612">
    <property type="entry name" value="Leg1"/>
    <property type="match status" value="1"/>
</dbReference>
<keyword evidence="7" id="KW-1185">Reference proteome</keyword>
<dbReference type="Proteomes" id="UP001066276">
    <property type="component" value="Chromosome 5"/>
</dbReference>
<organism evidence="6 7">
    <name type="scientific">Pleurodeles waltl</name>
    <name type="common">Iberian ribbed newt</name>
    <dbReference type="NCBI Taxonomy" id="8319"/>
    <lineage>
        <taxon>Eukaryota</taxon>
        <taxon>Metazoa</taxon>
        <taxon>Chordata</taxon>
        <taxon>Craniata</taxon>
        <taxon>Vertebrata</taxon>
        <taxon>Euteleostomi</taxon>
        <taxon>Amphibia</taxon>
        <taxon>Batrachia</taxon>
        <taxon>Caudata</taxon>
        <taxon>Salamandroidea</taxon>
        <taxon>Salamandridae</taxon>
        <taxon>Pleurodelinae</taxon>
        <taxon>Pleurodeles</taxon>
    </lineage>
</organism>
<evidence type="ECO:0000256" key="3">
    <source>
        <dbReference type="ARBA" id="ARBA00022525"/>
    </source>
</evidence>
<dbReference type="AlphaFoldDB" id="A0AAV7RNC2"/>
<proteinExistence type="inferred from homology"/>
<comment type="subcellular location">
    <subcellularLocation>
        <location evidence="1">Secreted</location>
    </subcellularLocation>
</comment>
<comment type="similarity">
    <text evidence="2">Belongs to the LEG1 family.</text>
</comment>
<dbReference type="PANTHER" id="PTHR18820">
    <property type="entry name" value="LEG1"/>
    <property type="match status" value="1"/>
</dbReference>
<accession>A0AAV7RNC2</accession>
<dbReference type="PANTHER" id="PTHR18820:SF1">
    <property type="entry name" value="PROTEIN LEG1 HOMOLOG"/>
    <property type="match status" value="1"/>
</dbReference>
<dbReference type="EMBL" id="JANPWB010000009">
    <property type="protein sequence ID" value="KAJ1153458.1"/>
    <property type="molecule type" value="Genomic_DNA"/>
</dbReference>
<evidence type="ECO:0000256" key="2">
    <source>
        <dbReference type="ARBA" id="ARBA00009122"/>
    </source>
</evidence>
<keyword evidence="5" id="KW-0325">Glycoprotein</keyword>
<name>A0AAV7RNC2_PLEWA</name>
<protein>
    <submittedName>
        <fullName evidence="6">Uncharacterized protein</fullName>
    </submittedName>
</protein>
<keyword evidence="3" id="KW-0964">Secreted</keyword>
<evidence type="ECO:0000256" key="4">
    <source>
        <dbReference type="ARBA" id="ARBA00022729"/>
    </source>
</evidence>
<evidence type="ECO:0000313" key="7">
    <source>
        <dbReference type="Proteomes" id="UP001066276"/>
    </source>
</evidence>
<keyword evidence="4" id="KW-0732">Signal</keyword>
<evidence type="ECO:0000256" key="5">
    <source>
        <dbReference type="ARBA" id="ARBA00023180"/>
    </source>
</evidence>
<gene>
    <name evidence="6" type="ORF">NDU88_006217</name>
</gene>
<reference evidence="6" key="1">
    <citation type="journal article" date="2022" name="bioRxiv">
        <title>Sequencing and chromosome-scale assembly of the giantPleurodeles waltlgenome.</title>
        <authorList>
            <person name="Brown T."/>
            <person name="Elewa A."/>
            <person name="Iarovenko S."/>
            <person name="Subramanian E."/>
            <person name="Araus A.J."/>
            <person name="Petzold A."/>
            <person name="Susuki M."/>
            <person name="Suzuki K.-i.T."/>
            <person name="Hayashi T."/>
            <person name="Toyoda A."/>
            <person name="Oliveira C."/>
            <person name="Osipova E."/>
            <person name="Leigh N.D."/>
            <person name="Simon A."/>
            <person name="Yun M.H."/>
        </authorList>
    </citation>
    <scope>NUCLEOTIDE SEQUENCE</scope>
    <source>
        <strain evidence="6">20211129_DDA</strain>
        <tissue evidence="6">Liver</tissue>
    </source>
</reference>
<dbReference type="GO" id="GO:0005615">
    <property type="term" value="C:extracellular space"/>
    <property type="evidence" value="ECO:0007669"/>
    <property type="project" value="TreeGrafter"/>
</dbReference>
<dbReference type="InterPro" id="IPR008499">
    <property type="entry name" value="Leg1"/>
</dbReference>